<dbReference type="InterPro" id="IPR055769">
    <property type="entry name" value="DUF7345"/>
</dbReference>
<evidence type="ECO:0000256" key="2">
    <source>
        <dbReference type="SAM" id="Phobius"/>
    </source>
</evidence>
<feature type="domain" description="DUF7345" evidence="4">
    <location>
        <begin position="70"/>
        <end position="201"/>
    </location>
</feature>
<protein>
    <submittedName>
        <fullName evidence="5">Helix-turn-helix transcriptional regulator</fullName>
    </submittedName>
</protein>
<dbReference type="Pfam" id="PF24036">
    <property type="entry name" value="DUF7345"/>
    <property type="match status" value="1"/>
</dbReference>
<dbReference type="EMBL" id="JBHUDM010000001">
    <property type="protein sequence ID" value="MFD1640347.1"/>
    <property type="molecule type" value="Genomic_DNA"/>
</dbReference>
<accession>A0ABD6D4R6</accession>
<proteinExistence type="predicted"/>
<evidence type="ECO:0000259" key="3">
    <source>
        <dbReference type="Pfam" id="PF24034"/>
    </source>
</evidence>
<evidence type="ECO:0000256" key="1">
    <source>
        <dbReference type="SAM" id="MobiDB-lite"/>
    </source>
</evidence>
<gene>
    <name evidence="5" type="ORF">ACFSBW_00470</name>
</gene>
<comment type="caution">
    <text evidence="5">The sequence shown here is derived from an EMBL/GenBank/DDBJ whole genome shotgun (WGS) entry which is preliminary data.</text>
</comment>
<feature type="domain" description="DUF7343" evidence="3">
    <location>
        <begin position="312"/>
        <end position="373"/>
    </location>
</feature>
<keyword evidence="2" id="KW-1133">Transmembrane helix</keyword>
<keyword evidence="6" id="KW-1185">Reference proteome</keyword>
<dbReference type="Pfam" id="PF24034">
    <property type="entry name" value="DUF7343"/>
    <property type="match status" value="1"/>
</dbReference>
<keyword evidence="2" id="KW-0472">Membrane</keyword>
<evidence type="ECO:0000313" key="5">
    <source>
        <dbReference type="EMBL" id="MFD1640347.1"/>
    </source>
</evidence>
<dbReference type="InterPro" id="IPR055767">
    <property type="entry name" value="DUF7343"/>
</dbReference>
<feature type="region of interest" description="Disordered" evidence="1">
    <location>
        <begin position="268"/>
        <end position="311"/>
    </location>
</feature>
<dbReference type="AlphaFoldDB" id="A0ABD6D4R6"/>
<dbReference type="Proteomes" id="UP001597052">
    <property type="component" value="Unassembled WGS sequence"/>
</dbReference>
<dbReference type="RefSeq" id="WP_256397352.1">
    <property type="nucleotide sequence ID" value="NZ_JANHDJ010000007.1"/>
</dbReference>
<sequence>MRSVALSVVFIVLLSLGASPVAAASMGAPSGNLAADSDTLGGEEIRPAIESDQTIAQLSDAASNPSTTFTVNLQSDRSANWVVTVEYELTSEAEREAFTGIAEEFESGSASGGLDVSLYENLAAQASAQTNRSMAIESVDRSSSLRGNVGTLRLSFRWTEFLAEDGEKLVFNDALKTTDESAWLSSLGENQELRVTTPRGYAITSANVAFSDNTVVVEGPHTFDSEELIRITLEPSFGPSWGLLAAAVVIGVAIVGGALLLRRQKEPIDSGPRMDANGGDDTADGGDDVDEPSTPTTPDTDEPSEPEEDLSLLADDERVIRLLERNGGRMRQADIVSETKWSDAKVSQLLSSMADDDEITKLRIGRENLISLPDVDALDGSRVDEDDER</sequence>
<feature type="transmembrane region" description="Helical" evidence="2">
    <location>
        <begin position="241"/>
        <end position="261"/>
    </location>
</feature>
<feature type="compositionally biased region" description="Acidic residues" evidence="1">
    <location>
        <begin position="299"/>
        <end position="310"/>
    </location>
</feature>
<name>A0ABD6D4R6_9EURY</name>
<feature type="compositionally biased region" description="Acidic residues" evidence="1">
    <location>
        <begin position="281"/>
        <end position="291"/>
    </location>
</feature>
<keyword evidence="2" id="KW-0812">Transmembrane</keyword>
<evidence type="ECO:0000313" key="6">
    <source>
        <dbReference type="Proteomes" id="UP001597052"/>
    </source>
</evidence>
<evidence type="ECO:0000259" key="4">
    <source>
        <dbReference type="Pfam" id="PF24036"/>
    </source>
</evidence>
<organism evidence="5 6">
    <name type="scientific">Halohasta litorea</name>
    <dbReference type="NCBI Taxonomy" id="869891"/>
    <lineage>
        <taxon>Archaea</taxon>
        <taxon>Methanobacteriati</taxon>
        <taxon>Methanobacteriota</taxon>
        <taxon>Stenosarchaea group</taxon>
        <taxon>Halobacteria</taxon>
        <taxon>Halobacteriales</taxon>
        <taxon>Haloferacaceae</taxon>
        <taxon>Halohasta</taxon>
    </lineage>
</organism>
<reference evidence="5 6" key="1">
    <citation type="journal article" date="2019" name="Int. J. Syst. Evol. Microbiol.">
        <title>The Global Catalogue of Microorganisms (GCM) 10K type strain sequencing project: providing services to taxonomists for standard genome sequencing and annotation.</title>
        <authorList>
            <consortium name="The Broad Institute Genomics Platform"/>
            <consortium name="The Broad Institute Genome Sequencing Center for Infectious Disease"/>
            <person name="Wu L."/>
            <person name="Ma J."/>
        </authorList>
    </citation>
    <scope>NUCLEOTIDE SEQUENCE [LARGE SCALE GENOMIC DNA]</scope>
    <source>
        <strain evidence="5 6">CGMCC 1.10593</strain>
    </source>
</reference>